<dbReference type="InParanoid" id="A0A3N0VDV3"/>
<keyword evidence="1" id="KW-0732">Signal</keyword>
<dbReference type="EMBL" id="RJVO01000003">
    <property type="protein sequence ID" value="ROH90953.1"/>
    <property type="molecule type" value="Genomic_DNA"/>
</dbReference>
<name>A0A3N0VDV3_9GAMM</name>
<dbReference type="RefSeq" id="WP_123211408.1">
    <property type="nucleotide sequence ID" value="NZ_RJVO01000003.1"/>
</dbReference>
<dbReference type="AlphaFoldDB" id="A0A3N0VDV3"/>
<dbReference type="Pfam" id="PF01551">
    <property type="entry name" value="Peptidase_M23"/>
    <property type="match status" value="1"/>
</dbReference>
<sequence>MSDLLRLLPQLPVASPLPFELGARPGLHLDLSERNPALRGFDPADTAAFSAWLLAQLREHGADYAIGGYGENRGLYRLSPHFNGDHGEPRTLHLGVDLWLAAGTAVHCVLAGTVHSTRDNAVFGDYGPTVILEHRFENQRFYSLYGHLARTTLQRLRPGQRLEAGELLGWLGAPEENLGWPPHLHFQLIADLGGRVGDYPGVCKPSEAAHWLGLSPDPNLLLRLPLLREPA</sequence>
<protein>
    <submittedName>
        <fullName evidence="3">Peptidase M23</fullName>
    </submittedName>
</protein>
<dbReference type="PANTHER" id="PTHR21666">
    <property type="entry name" value="PEPTIDASE-RELATED"/>
    <property type="match status" value="1"/>
</dbReference>
<dbReference type="Proteomes" id="UP000282106">
    <property type="component" value="Unassembled WGS sequence"/>
</dbReference>
<proteinExistence type="predicted"/>
<feature type="domain" description="M23ase beta-sheet core" evidence="2">
    <location>
        <begin position="92"/>
        <end position="189"/>
    </location>
</feature>
<dbReference type="InterPro" id="IPR011055">
    <property type="entry name" value="Dup_hybrid_motif"/>
</dbReference>
<keyword evidence="4" id="KW-1185">Reference proteome</keyword>
<dbReference type="GO" id="GO:0004222">
    <property type="term" value="F:metalloendopeptidase activity"/>
    <property type="evidence" value="ECO:0007669"/>
    <property type="project" value="TreeGrafter"/>
</dbReference>
<evidence type="ECO:0000313" key="3">
    <source>
        <dbReference type="EMBL" id="ROH90953.1"/>
    </source>
</evidence>
<evidence type="ECO:0000313" key="4">
    <source>
        <dbReference type="Proteomes" id="UP000282106"/>
    </source>
</evidence>
<dbReference type="InterPro" id="IPR050570">
    <property type="entry name" value="Cell_wall_metabolism_enzyme"/>
</dbReference>
<comment type="caution">
    <text evidence="3">The sequence shown here is derived from an EMBL/GenBank/DDBJ whole genome shotgun (WGS) entry which is preliminary data.</text>
</comment>
<dbReference type="InterPro" id="IPR016047">
    <property type="entry name" value="M23ase_b-sheet_dom"/>
</dbReference>
<reference evidence="3 4" key="1">
    <citation type="submission" date="2018-10" db="EMBL/GenBank/DDBJ databases">
        <authorList>
            <person name="Chen W.-M."/>
        </authorList>
    </citation>
    <scope>NUCLEOTIDE SEQUENCE [LARGE SCALE GENOMIC DNA]</scope>
    <source>
        <strain evidence="3 4">THS-13</strain>
    </source>
</reference>
<accession>A0A3N0VDV3</accession>
<organism evidence="3 4">
    <name type="scientific">Stagnimonas aquatica</name>
    <dbReference type="NCBI Taxonomy" id="2689987"/>
    <lineage>
        <taxon>Bacteria</taxon>
        <taxon>Pseudomonadati</taxon>
        <taxon>Pseudomonadota</taxon>
        <taxon>Gammaproteobacteria</taxon>
        <taxon>Nevskiales</taxon>
        <taxon>Nevskiaceae</taxon>
        <taxon>Stagnimonas</taxon>
    </lineage>
</organism>
<dbReference type="PANTHER" id="PTHR21666:SF289">
    <property type="entry name" value="L-ALA--D-GLU ENDOPEPTIDASE"/>
    <property type="match status" value="1"/>
</dbReference>
<dbReference type="SUPFAM" id="SSF51261">
    <property type="entry name" value="Duplicated hybrid motif"/>
    <property type="match status" value="1"/>
</dbReference>
<gene>
    <name evidence="3" type="ORF">ED208_08225</name>
</gene>
<dbReference type="Gene3D" id="2.70.70.10">
    <property type="entry name" value="Glucose Permease (Domain IIA)"/>
    <property type="match status" value="1"/>
</dbReference>
<dbReference type="CDD" id="cd12797">
    <property type="entry name" value="M23_peptidase"/>
    <property type="match status" value="1"/>
</dbReference>
<evidence type="ECO:0000259" key="2">
    <source>
        <dbReference type="Pfam" id="PF01551"/>
    </source>
</evidence>
<evidence type="ECO:0000256" key="1">
    <source>
        <dbReference type="ARBA" id="ARBA00022729"/>
    </source>
</evidence>